<protein>
    <recommendedName>
        <fullName evidence="3">DUF192 domain-containing protein</fullName>
    </recommendedName>
</protein>
<dbReference type="STRING" id="336566.ABB30_11565"/>
<dbReference type="Pfam" id="PF02643">
    <property type="entry name" value="DUF192"/>
    <property type="match status" value="1"/>
</dbReference>
<dbReference type="InterPro" id="IPR038695">
    <property type="entry name" value="Saro_0823-like_sf"/>
</dbReference>
<dbReference type="InterPro" id="IPR003795">
    <property type="entry name" value="DUF192"/>
</dbReference>
<evidence type="ECO:0000313" key="1">
    <source>
        <dbReference type="EMBL" id="KRG75608.1"/>
    </source>
</evidence>
<accession>A0A0R0DEL6</accession>
<reference evidence="1 2" key="1">
    <citation type="submission" date="2015-05" db="EMBL/GenBank/DDBJ databases">
        <title>Genome sequencing and analysis of members of genus Stenotrophomonas.</title>
        <authorList>
            <person name="Patil P.P."/>
            <person name="Midha S."/>
            <person name="Patil P.B."/>
        </authorList>
    </citation>
    <scope>NUCLEOTIDE SEQUENCE [LARGE SCALE GENOMIC DNA]</scope>
    <source>
        <strain evidence="1 2">DSM 24757</strain>
    </source>
</reference>
<name>A0A0R0DEL6_9GAMM</name>
<dbReference type="RefSeq" id="WP_083489845.1">
    <property type="nucleotide sequence ID" value="NZ_LDJM01000029.1"/>
</dbReference>
<dbReference type="Proteomes" id="UP000050956">
    <property type="component" value="Unassembled WGS sequence"/>
</dbReference>
<dbReference type="EMBL" id="LDJM01000029">
    <property type="protein sequence ID" value="KRG75608.1"/>
    <property type="molecule type" value="Genomic_DNA"/>
</dbReference>
<dbReference type="OrthoDB" id="9813379at2"/>
<dbReference type="PATRIC" id="fig|336566.3.peg.1737"/>
<dbReference type="Gene3D" id="2.60.120.1140">
    <property type="entry name" value="Protein of unknown function DUF192"/>
    <property type="match status" value="1"/>
</dbReference>
<keyword evidence="2" id="KW-1185">Reference proteome</keyword>
<comment type="caution">
    <text evidence="1">The sequence shown here is derived from an EMBL/GenBank/DDBJ whole genome shotgun (WGS) entry which is preliminary data.</text>
</comment>
<organism evidence="1 2">
    <name type="scientific">Stenotrophomonas ginsengisoli</name>
    <dbReference type="NCBI Taxonomy" id="336566"/>
    <lineage>
        <taxon>Bacteria</taxon>
        <taxon>Pseudomonadati</taxon>
        <taxon>Pseudomonadota</taxon>
        <taxon>Gammaproteobacteria</taxon>
        <taxon>Lysobacterales</taxon>
        <taxon>Lysobacteraceae</taxon>
        <taxon>Stenotrophomonas</taxon>
    </lineage>
</organism>
<evidence type="ECO:0008006" key="3">
    <source>
        <dbReference type="Google" id="ProtNLM"/>
    </source>
</evidence>
<evidence type="ECO:0000313" key="2">
    <source>
        <dbReference type="Proteomes" id="UP000050956"/>
    </source>
</evidence>
<gene>
    <name evidence="1" type="ORF">ABB30_11565</name>
</gene>
<proteinExistence type="predicted"/>
<dbReference type="AlphaFoldDB" id="A0A0R0DEL6"/>
<sequence>MQRLALYRQGHCLLADVGHARRWHQRARGLLLRAPLQPGQGLLIEPCASVHTCFMGYALDLVFLDRAQRVLGWRENLPPWRAAGLRGAHATLELPAGSLIGLGLQIGQALHWQPSPPAPSTDATDMETP</sequence>